<dbReference type="EMBL" id="DRQG01000108">
    <property type="protein sequence ID" value="HGY56327.1"/>
    <property type="molecule type" value="Genomic_DNA"/>
</dbReference>
<dbReference type="EC" id="2.7.13.3" evidence="2"/>
<dbReference type="InterPro" id="IPR000700">
    <property type="entry name" value="PAS-assoc_C"/>
</dbReference>
<dbReference type="Proteomes" id="UP000885779">
    <property type="component" value="Unassembled WGS sequence"/>
</dbReference>
<evidence type="ECO:0000313" key="10">
    <source>
        <dbReference type="EMBL" id="HGY56327.1"/>
    </source>
</evidence>
<dbReference type="InterPro" id="IPR011006">
    <property type="entry name" value="CheY-like_superfamily"/>
</dbReference>
<dbReference type="PROSITE" id="PS50110">
    <property type="entry name" value="RESPONSE_REGULATORY"/>
    <property type="match status" value="1"/>
</dbReference>
<feature type="modified residue" description="4-aspartylphosphate" evidence="5">
    <location>
        <position position="945"/>
    </location>
</feature>
<feature type="domain" description="PAC" evidence="9">
    <location>
        <begin position="486"/>
        <end position="537"/>
    </location>
</feature>
<dbReference type="SUPFAM" id="SSF52172">
    <property type="entry name" value="CheY-like"/>
    <property type="match status" value="1"/>
</dbReference>
<keyword evidence="3" id="KW-0808">Transferase</keyword>
<dbReference type="GO" id="GO:0009927">
    <property type="term" value="F:histidine phosphotransfer kinase activity"/>
    <property type="evidence" value="ECO:0007669"/>
    <property type="project" value="TreeGrafter"/>
</dbReference>
<dbReference type="SMART" id="SM00091">
    <property type="entry name" value="PAS"/>
    <property type="match status" value="3"/>
</dbReference>
<feature type="domain" description="Response regulatory" evidence="7">
    <location>
        <begin position="894"/>
        <end position="1010"/>
    </location>
</feature>
<evidence type="ECO:0000256" key="3">
    <source>
        <dbReference type="ARBA" id="ARBA00022679"/>
    </source>
</evidence>
<proteinExistence type="predicted"/>
<dbReference type="InterPro" id="IPR004358">
    <property type="entry name" value="Sig_transdc_His_kin-like_C"/>
</dbReference>
<comment type="catalytic activity">
    <reaction evidence="1">
        <text>ATP + protein L-histidine = ADP + protein N-phospho-L-histidine.</text>
        <dbReference type="EC" id="2.7.13.3"/>
    </reaction>
</comment>
<evidence type="ECO:0000259" key="8">
    <source>
        <dbReference type="PROSITE" id="PS50112"/>
    </source>
</evidence>
<accession>A0A7V4WW85</accession>
<dbReference type="InterPro" id="IPR036890">
    <property type="entry name" value="HATPase_C_sf"/>
</dbReference>
<name>A0A7V4WW85_CALAY</name>
<dbReference type="InterPro" id="IPR005467">
    <property type="entry name" value="His_kinase_dom"/>
</dbReference>
<dbReference type="PANTHER" id="PTHR43047:SF72">
    <property type="entry name" value="OSMOSENSING HISTIDINE PROTEIN KINASE SLN1"/>
    <property type="match status" value="1"/>
</dbReference>
<evidence type="ECO:0000256" key="5">
    <source>
        <dbReference type="PROSITE-ProRule" id="PRU00169"/>
    </source>
</evidence>
<dbReference type="CDD" id="cd00130">
    <property type="entry name" value="PAS"/>
    <property type="match status" value="1"/>
</dbReference>
<dbReference type="Gene3D" id="3.40.50.2300">
    <property type="match status" value="1"/>
</dbReference>
<evidence type="ECO:0000256" key="2">
    <source>
        <dbReference type="ARBA" id="ARBA00012438"/>
    </source>
</evidence>
<dbReference type="SUPFAM" id="SSF55785">
    <property type="entry name" value="PYP-like sensor domain (PAS domain)"/>
    <property type="match status" value="2"/>
</dbReference>
<dbReference type="AlphaFoldDB" id="A0A7V4WW85"/>
<dbReference type="Pfam" id="PF00072">
    <property type="entry name" value="Response_reg"/>
    <property type="match status" value="1"/>
</dbReference>
<protein>
    <recommendedName>
        <fullName evidence="2">histidine kinase</fullName>
        <ecNumber evidence="2">2.7.13.3</ecNumber>
    </recommendedName>
</protein>
<sequence>MTGQTTKINLLYYFHSSLSEQDVEAVLKKSGATVQTIRFNRISELIFPSDFSTIDAVIIHIDTVTMPIVQNIEDQTATKNGIFYILYNSIEPFILWKYSGHPNLILLPLSPDYPVHLDLLFKRLKEQKSSRAPKALASYYFKQTYGNYPIPLIILSTKGKILYTNQAFDKRFFYAHSQAGKVQIRDILPGINIQDILRRGSNKKEKIEHSLSSTITDGKGNLLPCKTHIVFKEKEGTEYILLFVEDLAELQQKQRQLGEQDISFHLISQITDLLSETQEIGTENSILLEKLQKLFHANHVILLPMNPDEQTPDLSSLRKNNLKLLEPIREKISIGLATQKPSCHQMDDEIADTYTTVFLIPLLSNKNKLGIIVLFYLNRFEPTVLQLEAAEMISRLIGGSIFKTIYLRKLRASDSLFKTAAENAMNGIYQATPDGRLVFANPALQKMLGYNSFEEMQSLNLANDIYLNPQDKIRFKKELEKNKVIHNSTVKLKKKDGTTIIALENAFIEYDENGNPFYQGTLKNITGYEELQRRLKEAGRLSLDFLDKSGFAVAAFDSEGILRIWNRVVASLSGFSRAEIGEKEAFLNLLNHNMTGVVDTESSYGLRKLTIETKNQEHIILAWDVENLNLPDYGELEVWIGFPAYDDLTERSSEASGTIEPTRQTDILTGFVEKFIKSVHHQAIPPKEMQALFSDYRKKLENIHKLPLINHYTDKVVNAAEIGEHTFTILKDLIPSKINFTVNLKFAGLLQTQKTTLESIFKQLLLNAIESIDENGSIEFSSRLISDRDNLPSGIVKNQIEVPCAVFSIKDTGCGILPGELDKIFFPFYTTKDPLKHPGLGLTLCKTLVSAMRGHIHIDSYLGKGTTVSLLLPVEEKNAGKSSSHGAKSTEKNTVLVVDDENVIRELIQDVLIMKNINVILASDGLEGYEKYLKHKNDIGLVILDIIMPGMDGKELYFKIKEDNPDMRVIVTSGYSKTNIKEELLQAGVEHFLAKPFNINDLSRILDTIFPSVK</sequence>
<dbReference type="GO" id="GO:0000155">
    <property type="term" value="F:phosphorelay sensor kinase activity"/>
    <property type="evidence" value="ECO:0007669"/>
    <property type="project" value="TreeGrafter"/>
</dbReference>
<dbReference type="InterPro" id="IPR000014">
    <property type="entry name" value="PAS"/>
</dbReference>
<evidence type="ECO:0000256" key="4">
    <source>
        <dbReference type="ARBA" id="ARBA00022777"/>
    </source>
</evidence>
<dbReference type="InterPro" id="IPR035965">
    <property type="entry name" value="PAS-like_dom_sf"/>
</dbReference>
<dbReference type="PRINTS" id="PR00344">
    <property type="entry name" value="BCTRLSENSOR"/>
</dbReference>
<dbReference type="Pfam" id="PF13426">
    <property type="entry name" value="PAS_9"/>
    <property type="match status" value="2"/>
</dbReference>
<gene>
    <name evidence="10" type="ORF">ENK44_11520</name>
</gene>
<dbReference type="SMART" id="SM00387">
    <property type="entry name" value="HATPase_c"/>
    <property type="match status" value="1"/>
</dbReference>
<dbReference type="InterPro" id="IPR003594">
    <property type="entry name" value="HATPase_dom"/>
</dbReference>
<dbReference type="CDD" id="cd00156">
    <property type="entry name" value="REC"/>
    <property type="match status" value="1"/>
</dbReference>
<dbReference type="PANTHER" id="PTHR43047">
    <property type="entry name" value="TWO-COMPONENT HISTIDINE PROTEIN KINASE"/>
    <property type="match status" value="1"/>
</dbReference>
<keyword evidence="4" id="KW-0418">Kinase</keyword>
<evidence type="ECO:0000259" key="7">
    <source>
        <dbReference type="PROSITE" id="PS50110"/>
    </source>
</evidence>
<dbReference type="SUPFAM" id="SSF55781">
    <property type="entry name" value="GAF domain-like"/>
    <property type="match status" value="1"/>
</dbReference>
<comment type="caution">
    <text evidence="10">The sequence shown here is derived from an EMBL/GenBank/DDBJ whole genome shotgun (WGS) entry which is preliminary data.</text>
</comment>
<dbReference type="InterPro" id="IPR001789">
    <property type="entry name" value="Sig_transdc_resp-reg_receiver"/>
</dbReference>
<evidence type="ECO:0000256" key="1">
    <source>
        <dbReference type="ARBA" id="ARBA00000085"/>
    </source>
</evidence>
<feature type="domain" description="PAS" evidence="8">
    <location>
        <begin position="413"/>
        <end position="488"/>
    </location>
</feature>
<feature type="domain" description="Histidine kinase" evidence="6">
    <location>
        <begin position="757"/>
        <end position="876"/>
    </location>
</feature>
<dbReference type="SUPFAM" id="SSF55874">
    <property type="entry name" value="ATPase domain of HSP90 chaperone/DNA topoisomerase II/histidine kinase"/>
    <property type="match status" value="1"/>
</dbReference>
<dbReference type="SMART" id="SM00448">
    <property type="entry name" value="REC"/>
    <property type="match status" value="1"/>
</dbReference>
<dbReference type="GO" id="GO:0005886">
    <property type="term" value="C:plasma membrane"/>
    <property type="evidence" value="ECO:0007669"/>
    <property type="project" value="TreeGrafter"/>
</dbReference>
<feature type="domain" description="PAS" evidence="8">
    <location>
        <begin position="553"/>
        <end position="591"/>
    </location>
</feature>
<evidence type="ECO:0000259" key="9">
    <source>
        <dbReference type="PROSITE" id="PS50113"/>
    </source>
</evidence>
<dbReference type="PROSITE" id="PS50112">
    <property type="entry name" value="PAS"/>
    <property type="match status" value="2"/>
</dbReference>
<reference evidence="10" key="1">
    <citation type="journal article" date="2020" name="mSystems">
        <title>Genome- and Community-Level Interaction Insights into Carbon Utilization and Element Cycling Functions of Hydrothermarchaeota in Hydrothermal Sediment.</title>
        <authorList>
            <person name="Zhou Z."/>
            <person name="Liu Y."/>
            <person name="Xu W."/>
            <person name="Pan J."/>
            <person name="Luo Z.H."/>
            <person name="Li M."/>
        </authorList>
    </citation>
    <scope>NUCLEOTIDE SEQUENCE [LARGE SCALE GENOMIC DNA]</scope>
    <source>
        <strain evidence="10">HyVt-577</strain>
    </source>
</reference>
<dbReference type="PROSITE" id="PS50109">
    <property type="entry name" value="HIS_KIN"/>
    <property type="match status" value="1"/>
</dbReference>
<dbReference type="Gene3D" id="3.30.450.20">
    <property type="entry name" value="PAS domain"/>
    <property type="match status" value="1"/>
</dbReference>
<organism evidence="10">
    <name type="scientific">Caldithrix abyssi</name>
    <dbReference type="NCBI Taxonomy" id="187145"/>
    <lineage>
        <taxon>Bacteria</taxon>
        <taxon>Pseudomonadati</taxon>
        <taxon>Calditrichota</taxon>
        <taxon>Calditrichia</taxon>
        <taxon>Calditrichales</taxon>
        <taxon>Calditrichaceae</taxon>
        <taxon>Caldithrix</taxon>
    </lineage>
</organism>
<evidence type="ECO:0000259" key="6">
    <source>
        <dbReference type="PROSITE" id="PS50109"/>
    </source>
</evidence>
<dbReference type="NCBIfam" id="TIGR00229">
    <property type="entry name" value="sensory_box"/>
    <property type="match status" value="2"/>
</dbReference>
<dbReference type="PROSITE" id="PS50113">
    <property type="entry name" value="PAC"/>
    <property type="match status" value="1"/>
</dbReference>
<dbReference type="Pfam" id="PF02518">
    <property type="entry name" value="HATPase_c"/>
    <property type="match status" value="1"/>
</dbReference>
<keyword evidence="5" id="KW-0597">Phosphoprotein</keyword>
<dbReference type="Gene3D" id="3.30.565.10">
    <property type="entry name" value="Histidine kinase-like ATPase, C-terminal domain"/>
    <property type="match status" value="1"/>
</dbReference>